<dbReference type="RefSeq" id="XP_025358884.1">
    <property type="nucleotide sequence ID" value="XM_025498507.1"/>
</dbReference>
<dbReference type="GeneID" id="37020288"/>
<feature type="region of interest" description="Disordered" evidence="1">
    <location>
        <begin position="22"/>
        <end position="80"/>
    </location>
</feature>
<feature type="compositionally biased region" description="Basic and acidic residues" evidence="1">
    <location>
        <begin position="197"/>
        <end position="208"/>
    </location>
</feature>
<evidence type="ECO:0000256" key="2">
    <source>
        <dbReference type="SAM" id="SignalP"/>
    </source>
</evidence>
<feature type="compositionally biased region" description="Low complexity" evidence="1">
    <location>
        <begin position="22"/>
        <end position="35"/>
    </location>
</feature>
<dbReference type="EMBL" id="KZ819602">
    <property type="protein sequence ID" value="PWN38582.1"/>
    <property type="molecule type" value="Genomic_DNA"/>
</dbReference>
<proteinExistence type="predicted"/>
<reference evidence="3 4" key="1">
    <citation type="journal article" date="2018" name="Mol. Biol. Evol.">
        <title>Broad Genomic Sampling Reveals a Smut Pathogenic Ancestry of the Fungal Clade Ustilaginomycotina.</title>
        <authorList>
            <person name="Kijpornyongpan T."/>
            <person name="Mondo S.J."/>
            <person name="Barry K."/>
            <person name="Sandor L."/>
            <person name="Lee J."/>
            <person name="Lipzen A."/>
            <person name="Pangilinan J."/>
            <person name="LaButti K."/>
            <person name="Hainaut M."/>
            <person name="Henrissat B."/>
            <person name="Grigoriev I.V."/>
            <person name="Spatafora J.W."/>
            <person name="Aime M.C."/>
        </authorList>
    </citation>
    <scope>NUCLEOTIDE SEQUENCE [LARGE SCALE GENOMIC DNA]</scope>
    <source>
        <strain evidence="3 4">MCA 3882</strain>
    </source>
</reference>
<evidence type="ECO:0000313" key="3">
    <source>
        <dbReference type="EMBL" id="PWN38582.1"/>
    </source>
</evidence>
<feature type="compositionally biased region" description="Polar residues" evidence="1">
    <location>
        <begin position="58"/>
        <end position="69"/>
    </location>
</feature>
<organism evidence="3 4">
    <name type="scientific">Meira miltonrushii</name>
    <dbReference type="NCBI Taxonomy" id="1280837"/>
    <lineage>
        <taxon>Eukaryota</taxon>
        <taxon>Fungi</taxon>
        <taxon>Dikarya</taxon>
        <taxon>Basidiomycota</taxon>
        <taxon>Ustilaginomycotina</taxon>
        <taxon>Exobasidiomycetes</taxon>
        <taxon>Exobasidiales</taxon>
        <taxon>Brachybasidiaceae</taxon>
        <taxon>Meira</taxon>
    </lineage>
</organism>
<keyword evidence="4" id="KW-1185">Reference proteome</keyword>
<gene>
    <name evidence="3" type="ORF">FA14DRAFT_160050</name>
</gene>
<feature type="signal peptide" evidence="2">
    <location>
        <begin position="1"/>
        <end position="20"/>
    </location>
</feature>
<feature type="region of interest" description="Disordered" evidence="1">
    <location>
        <begin position="138"/>
        <end position="227"/>
    </location>
</feature>
<dbReference type="Proteomes" id="UP000245771">
    <property type="component" value="Unassembled WGS sequence"/>
</dbReference>
<dbReference type="AlphaFoldDB" id="A0A316VLW3"/>
<dbReference type="InParanoid" id="A0A316VLW3"/>
<protein>
    <submittedName>
        <fullName evidence="3">Uncharacterized protein</fullName>
    </submittedName>
</protein>
<feature type="chain" id="PRO_5016329494" evidence="2">
    <location>
        <begin position="21"/>
        <end position="227"/>
    </location>
</feature>
<evidence type="ECO:0000313" key="4">
    <source>
        <dbReference type="Proteomes" id="UP000245771"/>
    </source>
</evidence>
<feature type="compositionally biased region" description="Basic and acidic residues" evidence="1">
    <location>
        <begin position="144"/>
        <end position="166"/>
    </location>
</feature>
<evidence type="ECO:0000256" key="1">
    <source>
        <dbReference type="SAM" id="MobiDB-lite"/>
    </source>
</evidence>
<name>A0A316VLW3_9BASI</name>
<feature type="compositionally biased region" description="Basic and acidic residues" evidence="1">
    <location>
        <begin position="215"/>
        <end position="227"/>
    </location>
</feature>
<keyword evidence="2" id="KW-0732">Signal</keyword>
<accession>A0A316VLW3</accession>
<sequence length="227" mass="25923">MAMKAGISVLLLYIIQCTGAMSHSSASSDPLSDSDIGLRKMMGGATPLGNQKKEDFSSRGNDSASQNIDEIQRRRQRNVGYARKYRMLHPQKARDAVRRYKENVKKDPIRRERRRLQMQKYNADFKQRQKVIKALEQAKLNTGETRREDVPQGKRKAKNPEGESSAKRPRILHYGRPPMSSAFIRSEAERSAMQAARNDEASSQEPRRILRIKLPKQDAKPSSSKKE</sequence>